<comment type="caution">
    <text evidence="2">The sequence shown here is derived from an EMBL/GenBank/DDBJ whole genome shotgun (WGS) entry which is preliminary data.</text>
</comment>
<evidence type="ECO:0000256" key="1">
    <source>
        <dbReference type="SAM" id="Phobius"/>
    </source>
</evidence>
<keyword evidence="1" id="KW-0472">Membrane</keyword>
<dbReference type="Proteomes" id="UP000664940">
    <property type="component" value="Unassembled WGS sequence"/>
</dbReference>
<name>A0A834E190_9CHIR</name>
<gene>
    <name evidence="2" type="ORF">HJG60_011562</name>
</gene>
<evidence type="ECO:0000313" key="3">
    <source>
        <dbReference type="Proteomes" id="UP000664940"/>
    </source>
</evidence>
<dbReference type="AlphaFoldDB" id="A0A834E190"/>
<keyword evidence="1" id="KW-0812">Transmembrane</keyword>
<organism evidence="2 3">
    <name type="scientific">Phyllostomus discolor</name>
    <name type="common">pale spear-nosed bat</name>
    <dbReference type="NCBI Taxonomy" id="89673"/>
    <lineage>
        <taxon>Eukaryota</taxon>
        <taxon>Metazoa</taxon>
        <taxon>Chordata</taxon>
        <taxon>Craniata</taxon>
        <taxon>Vertebrata</taxon>
        <taxon>Euteleostomi</taxon>
        <taxon>Mammalia</taxon>
        <taxon>Eutheria</taxon>
        <taxon>Laurasiatheria</taxon>
        <taxon>Chiroptera</taxon>
        <taxon>Yangochiroptera</taxon>
        <taxon>Phyllostomidae</taxon>
        <taxon>Phyllostominae</taxon>
        <taxon>Phyllostomus</taxon>
    </lineage>
</organism>
<reference evidence="2 3" key="1">
    <citation type="journal article" date="2020" name="Nature">
        <title>Six reference-quality genomes reveal evolution of bat adaptations.</title>
        <authorList>
            <person name="Jebb D."/>
            <person name="Huang Z."/>
            <person name="Pippel M."/>
            <person name="Hughes G.M."/>
            <person name="Lavrichenko K."/>
            <person name="Devanna P."/>
            <person name="Winkler S."/>
            <person name="Jermiin L.S."/>
            <person name="Skirmuntt E.C."/>
            <person name="Katzourakis A."/>
            <person name="Burkitt-Gray L."/>
            <person name="Ray D.A."/>
            <person name="Sullivan K.A.M."/>
            <person name="Roscito J.G."/>
            <person name="Kirilenko B.M."/>
            <person name="Davalos L.M."/>
            <person name="Corthals A.P."/>
            <person name="Power M.L."/>
            <person name="Jones G."/>
            <person name="Ransome R.D."/>
            <person name="Dechmann D.K.N."/>
            <person name="Locatelli A.G."/>
            <person name="Puechmaille S.J."/>
            <person name="Fedrigo O."/>
            <person name="Jarvis E.D."/>
            <person name="Hiller M."/>
            <person name="Vernes S.C."/>
            <person name="Myers E.W."/>
            <person name="Teeling E.C."/>
        </authorList>
    </citation>
    <scope>NUCLEOTIDE SEQUENCE [LARGE SCALE GENOMIC DNA]</scope>
    <source>
        <strain evidence="2">Bat1K_MPI-CBG_1</strain>
    </source>
</reference>
<feature type="transmembrane region" description="Helical" evidence="1">
    <location>
        <begin position="25"/>
        <end position="46"/>
    </location>
</feature>
<protein>
    <submittedName>
        <fullName evidence="2">Uncharacterized protein</fullName>
    </submittedName>
</protein>
<sequence length="128" mass="14377">MRQGCSVSAVSDEGGLGCFGVWKSVVLRGCSRTLFFCVFCSMYLFLERREGREKQRERNISMREISITSCTPPTGDLARNPGMCPDWKLNRQPFASQAGTQSTEPHQPGQDIGVLFCFVLFWSLSLQI</sequence>
<dbReference type="EMBL" id="JABVXQ010000007">
    <property type="protein sequence ID" value="KAF6099831.1"/>
    <property type="molecule type" value="Genomic_DNA"/>
</dbReference>
<proteinExistence type="predicted"/>
<evidence type="ECO:0000313" key="2">
    <source>
        <dbReference type="EMBL" id="KAF6099831.1"/>
    </source>
</evidence>
<keyword evidence="1" id="KW-1133">Transmembrane helix</keyword>
<accession>A0A834E190</accession>